<evidence type="ECO:0000256" key="6">
    <source>
        <dbReference type="ARBA" id="ARBA00023263"/>
    </source>
</evidence>
<evidence type="ECO:0000256" key="7">
    <source>
        <dbReference type="SAM" id="MobiDB-lite"/>
    </source>
</evidence>
<sequence>MKMLNTNLVTMLALLCAAAGIAHPVDVRAQAASGGIDVAQQPLFTASGQPPLNMLVMGKDHKIYYEAYNDASDLNNDGALDIGYKPATLDYYGYFNSFACYSYSTDHFVPVSATSNKQCSGSWSGDFLNYLTTSRMDALRRVLFGGWRQVDSTTQTILQGAYFPQDGHSWGKEYQSVARDGYNISNYSPLSAPDAGKYHLFAVTTVTGNTNTYTAGYQAPLFRVLKNTDKRVWNWLSIEGPVAGNKCFTASNSRVDCVPSSAATSTWDLVPASMYTALSITTWKWTSGTGTHPTNASQMNTLFNNNANATNRCGTGVISLIDATGSNNNPFAGTNGCTHDNYITRMTGTITVPTTGSYRIGVDGDDAVEVQIDGTVVAGWYGGHGNDRSDAGLLSHSGTINLTAGTHTVVFRHEEAGGGDNWGLFLNTPASVTSRDDYLVRVETCPASNAAVREPSCKAYPNGQFKPTGILHDYGESSRMYFGLITGSQNNNLEGGVLRRNMSNFGSEIDPDTGQFRSGVNGIANSISRLRMIGGNYNGSTTNNLNSDTNWNWANGTGNCPSIGDRAINNGECRMWGNPLAEMMYESMRYYAGAAAPTARFNTGGASAGTTEETTMGLTRETWKDPYAAAPAGGGFLSCSRPFQTVISDINPSYDGDLPGSAFTGAITTTSTTPGSISGFNASSEGQAIWNSEFGAGGRSVFIGDVNNVTDGAPTAKTASSFGNIRGLAPEEPTKGGTYYSASVARFARVTDLNSITGNQNLSTYAIALASPLPRIEFPVGDGRITLLPFGKTASGTFGGGTRKPTNTIVDFYVEQIVNLPGQPFDATINGGRPYAVFRINYEDVEQGNDHDMDAIVRYLINANADGTVTVTLNSEYAAGSADQNMGFVMSGTTEDGVYLDVRDSDSGTGSFQPYALNTPNPVLPGGCGITSPPTACGQQLPLNSTRVFTPSPSGATGGATILKNPLFYAAKYGAPTPSAVDADNDGVPDNYFLVTNPATLRAQLDKAFADIIANSQPTASVATSTPRFVPGATLAYEASYKSLDWSGDIKAYNLRADATYNSGTEVWSASGSMPAPGARNVFTAEPVSGGFSGVPFTTSGLDAAMEARVQGTLDPAVFTISELIDYIKGDKSNEQGAATCVVSTDCPYRIRSSKVGDILNSTPAVIGVTSFGYGSILRDIASTAADEYPAYVEAKKTIFGNTSQTPILFVGANDGMLHAFDGRAGSGGGTELFAYIPNAVLGNLHELAQPGYVHRYFVDASPTVSDAYLGTWKTVLLASTGAGARAVFALDVSDPRNFDQNDVLWEFNDSLDTDMGQFVGRPYMGITEGGQWVAAFGNGLNSDRQRAILYIMDLETGTEVAKIDTGVGCPSTTSGCVEGPNGLATAVLVDNSGNGAADTVYAGDYQGNMWRFEQNLSSGAWALGNGGQPIFQARDTSGKKQSITSGVYAVANPIGGTMVIFGTGRYLNANDADETQIGLGTRPAVDSIYGIWDSRSYDDVNDVWTSFFPIATRTSGTYADLERQQITSYTPLGAGGINGYRTATRNPVDYRLTATGPGKLGWYLDLACTGCPLADQALIDGERVTATPDGVLSDVIFNTFRPEGDTCEPGSLNATMVLDALTGAADYIPVPPEGGWPVGQEPPPGPLVGTDTVRGPPPGEPPIVIIRPPNPGVPCLQGTPGCDPPPPECDPTTDPTCVPPIRKCEWRSPNSAGRPPGKAIPCGRISWKQIR</sequence>
<keyword evidence="5" id="KW-0106">Calcium</keyword>
<evidence type="ECO:0000313" key="10">
    <source>
        <dbReference type="EMBL" id="SFN20538.1"/>
    </source>
</evidence>
<feature type="chain" id="PRO_5011436214" evidence="8">
    <location>
        <begin position="25"/>
        <end position="1732"/>
    </location>
</feature>
<dbReference type="Proteomes" id="UP000198575">
    <property type="component" value="Unassembled WGS sequence"/>
</dbReference>
<dbReference type="STRING" id="578942.SAMN05216289_107124"/>
<comment type="similarity">
    <text evidence="2">Belongs to the PilY1 family.</text>
</comment>
<accession>A0A1I4X383</accession>
<dbReference type="SMART" id="SM00758">
    <property type="entry name" value="PA14"/>
    <property type="match status" value="1"/>
</dbReference>
<dbReference type="InterPro" id="IPR011047">
    <property type="entry name" value="Quinoprotein_ADH-like_sf"/>
</dbReference>
<dbReference type="InterPro" id="IPR008707">
    <property type="entry name" value="B-propeller_PilY1"/>
</dbReference>
<evidence type="ECO:0000256" key="4">
    <source>
        <dbReference type="ARBA" id="ARBA00022723"/>
    </source>
</evidence>
<dbReference type="SUPFAM" id="SSF56988">
    <property type="entry name" value="Anthrax protective antigen"/>
    <property type="match status" value="1"/>
</dbReference>
<comment type="subcellular location">
    <subcellularLocation>
        <location evidence="1">Fimbrium</location>
    </subcellularLocation>
</comment>
<evidence type="ECO:0000256" key="2">
    <source>
        <dbReference type="ARBA" id="ARBA00008387"/>
    </source>
</evidence>
<reference evidence="10 11" key="1">
    <citation type="submission" date="2016-10" db="EMBL/GenBank/DDBJ databases">
        <authorList>
            <person name="de Groot N.N."/>
        </authorList>
    </citation>
    <scope>NUCLEOTIDE SEQUENCE [LARGE SCALE GENOMIC DNA]</scope>
    <source>
        <strain evidence="10 11">CGMCC 1.7659</strain>
    </source>
</reference>
<keyword evidence="6" id="KW-0281">Fimbrium</keyword>
<dbReference type="Gene3D" id="2.60.120.380">
    <property type="match status" value="1"/>
</dbReference>
<keyword evidence="11" id="KW-1185">Reference proteome</keyword>
<dbReference type="InterPro" id="IPR011658">
    <property type="entry name" value="PA14_dom"/>
</dbReference>
<dbReference type="RefSeq" id="WP_092406612.1">
    <property type="nucleotide sequence ID" value="NZ_FOVF01000007.1"/>
</dbReference>
<keyword evidence="4" id="KW-0479">Metal-binding</keyword>
<feature type="domain" description="PA14" evidence="9">
    <location>
        <begin position="294"/>
        <end position="440"/>
    </location>
</feature>
<dbReference type="EMBL" id="FOVF01000007">
    <property type="protein sequence ID" value="SFN20538.1"/>
    <property type="molecule type" value="Genomic_DNA"/>
</dbReference>
<dbReference type="PROSITE" id="PS51820">
    <property type="entry name" value="PA14"/>
    <property type="match status" value="1"/>
</dbReference>
<evidence type="ECO:0000256" key="8">
    <source>
        <dbReference type="SAM" id="SignalP"/>
    </source>
</evidence>
<dbReference type="SUPFAM" id="SSF50998">
    <property type="entry name" value="Quinoprotein alcohol dehydrogenase-like"/>
    <property type="match status" value="1"/>
</dbReference>
<gene>
    <name evidence="10" type="ORF">SAMN05216289_107124</name>
</gene>
<evidence type="ECO:0000313" key="11">
    <source>
        <dbReference type="Proteomes" id="UP000198575"/>
    </source>
</evidence>
<evidence type="ECO:0000259" key="9">
    <source>
        <dbReference type="PROSITE" id="PS51820"/>
    </source>
</evidence>
<evidence type="ECO:0000256" key="5">
    <source>
        <dbReference type="ARBA" id="ARBA00022837"/>
    </source>
</evidence>
<keyword evidence="8" id="KW-0732">Signal</keyword>
<dbReference type="Pfam" id="PF07691">
    <property type="entry name" value="PA14"/>
    <property type="match status" value="1"/>
</dbReference>
<dbReference type="OrthoDB" id="7156875at2"/>
<proteinExistence type="inferred from homology"/>
<evidence type="ECO:0000256" key="3">
    <source>
        <dbReference type="ARBA" id="ARBA00022558"/>
    </source>
</evidence>
<name>A0A1I4X383_9GAMM</name>
<feature type="region of interest" description="Disordered" evidence="7">
    <location>
        <begin position="1707"/>
        <end position="1732"/>
    </location>
</feature>
<feature type="signal peptide" evidence="8">
    <location>
        <begin position="1"/>
        <end position="24"/>
    </location>
</feature>
<dbReference type="InterPro" id="IPR037524">
    <property type="entry name" value="PA14/GLEYA"/>
</dbReference>
<organism evidence="10 11">
    <name type="scientific">Dokdonella immobilis</name>
    <dbReference type="NCBI Taxonomy" id="578942"/>
    <lineage>
        <taxon>Bacteria</taxon>
        <taxon>Pseudomonadati</taxon>
        <taxon>Pseudomonadota</taxon>
        <taxon>Gammaproteobacteria</taxon>
        <taxon>Lysobacterales</taxon>
        <taxon>Rhodanobacteraceae</taxon>
        <taxon>Dokdonella</taxon>
    </lineage>
</organism>
<dbReference type="GO" id="GO:0009289">
    <property type="term" value="C:pilus"/>
    <property type="evidence" value="ECO:0007669"/>
    <property type="project" value="UniProtKB-SubCell"/>
</dbReference>
<keyword evidence="3" id="KW-1029">Fimbrium biogenesis</keyword>
<evidence type="ECO:0000256" key="1">
    <source>
        <dbReference type="ARBA" id="ARBA00004561"/>
    </source>
</evidence>
<dbReference type="GO" id="GO:0046872">
    <property type="term" value="F:metal ion binding"/>
    <property type="evidence" value="ECO:0007669"/>
    <property type="project" value="UniProtKB-KW"/>
</dbReference>
<dbReference type="Pfam" id="PF05567">
    <property type="entry name" value="T4P_PilY1"/>
    <property type="match status" value="1"/>
</dbReference>
<protein>
    <submittedName>
        <fullName evidence="10">Type IV pilus assembly protein PilY1</fullName>
    </submittedName>
</protein>